<dbReference type="Proteomes" id="UP000770161">
    <property type="component" value="Unassembled WGS sequence"/>
</dbReference>
<evidence type="ECO:0000259" key="1">
    <source>
        <dbReference type="PROSITE" id="PS51186"/>
    </source>
</evidence>
<dbReference type="AlphaFoldDB" id="A0AAX3W679"/>
<dbReference type="EMBL" id="JAHLZN010000038">
    <property type="protein sequence ID" value="MBU6114863.1"/>
    <property type="molecule type" value="Genomic_DNA"/>
</dbReference>
<protein>
    <submittedName>
        <fullName evidence="2">GNAT family N-acetyltransferase</fullName>
    </submittedName>
    <submittedName>
        <fullName evidence="3">GNAT family protein</fullName>
    </submittedName>
</protein>
<dbReference type="Proteomes" id="UP001223261">
    <property type="component" value="Chromosome"/>
</dbReference>
<dbReference type="PANTHER" id="PTHR43415:SF4">
    <property type="entry name" value="N-ACETYLTRANSFERASE DOMAIN-CONTAINING PROTEIN"/>
    <property type="match status" value="1"/>
</dbReference>
<reference evidence="2 4" key="1">
    <citation type="submission" date="2021-06" db="EMBL/GenBank/DDBJ databases">
        <title>Staphylococcus lentus K169 genome sequencing.</title>
        <authorList>
            <person name="Sundareshan S."/>
            <person name="Akhila D.S."/>
            <person name="Prachi D."/>
            <person name="Sivakumar R."/>
            <person name="Rajendhran J."/>
            <person name="Isloor S."/>
            <person name="Hegde N.R."/>
        </authorList>
    </citation>
    <scope>NUCLEOTIDE SEQUENCE [LARGE SCALE GENOMIC DNA]</scope>
    <source>
        <strain evidence="2 4">K169</strain>
    </source>
</reference>
<feature type="domain" description="N-acetyltransferase" evidence="1">
    <location>
        <begin position="7"/>
        <end position="172"/>
    </location>
</feature>
<dbReference type="RefSeq" id="WP_017000750.1">
    <property type="nucleotide sequence ID" value="NZ_CABIVY010000028.1"/>
</dbReference>
<dbReference type="Gene3D" id="3.40.630.30">
    <property type="match status" value="1"/>
</dbReference>
<keyword evidence="4" id="KW-1185">Reference proteome</keyword>
<dbReference type="InterPro" id="IPR016181">
    <property type="entry name" value="Acyl_CoA_acyltransferase"/>
</dbReference>
<dbReference type="InterPro" id="IPR000182">
    <property type="entry name" value="GNAT_dom"/>
</dbReference>
<dbReference type="SUPFAM" id="SSF55729">
    <property type="entry name" value="Acyl-CoA N-acyltransferases (Nat)"/>
    <property type="match status" value="1"/>
</dbReference>
<evidence type="ECO:0000313" key="2">
    <source>
        <dbReference type="EMBL" id="MBU6114863.1"/>
    </source>
</evidence>
<name>A0AAX3W679_MAMLE</name>
<dbReference type="PROSITE" id="PS51186">
    <property type="entry name" value="GNAT"/>
    <property type="match status" value="1"/>
</dbReference>
<proteinExistence type="predicted"/>
<dbReference type="GO" id="GO:0016747">
    <property type="term" value="F:acyltransferase activity, transferring groups other than amino-acyl groups"/>
    <property type="evidence" value="ECO:0007669"/>
    <property type="project" value="InterPro"/>
</dbReference>
<organism evidence="3 5">
    <name type="scientific">Mammaliicoccus lentus</name>
    <name type="common">Staphylococcus lentus</name>
    <dbReference type="NCBI Taxonomy" id="42858"/>
    <lineage>
        <taxon>Bacteria</taxon>
        <taxon>Bacillati</taxon>
        <taxon>Bacillota</taxon>
        <taxon>Bacilli</taxon>
        <taxon>Bacillales</taxon>
        <taxon>Staphylococcaceae</taxon>
        <taxon>Mammaliicoccus</taxon>
    </lineage>
</organism>
<evidence type="ECO:0000313" key="5">
    <source>
        <dbReference type="Proteomes" id="UP001223261"/>
    </source>
</evidence>
<reference evidence="3" key="2">
    <citation type="journal article" date="2023" name="Antibiotics">
        <title>Prevalence and Molecular Characterization of Methicillin-Resistant Staphylococci (MRS) and Mammaliicocci (MRM) in Dromedary Camels from Algeria: First Detection of SCCmec-mecC Hybrid in Methicillin-Resistant Mammaliicoccus lentus.</title>
        <authorList>
            <person name="Belhout C."/>
            <person name="Boyen F."/>
            <person name="Vereecke N."/>
            <person name="Theuns S."/>
            <person name="Taibi N."/>
            <person name="Stegger M."/>
            <person name="de la Fe-Rodriguez P.Y."/>
            <person name="Bouayad L."/>
            <person name="Elgroud R."/>
            <person name="Butaye P."/>
        </authorList>
    </citation>
    <scope>NUCLEOTIDE SEQUENCE</scope>
    <source>
        <strain evidence="3">7048</strain>
    </source>
</reference>
<dbReference type="EMBL" id="CP118848">
    <property type="protein sequence ID" value="WHI60806.1"/>
    <property type="molecule type" value="Genomic_DNA"/>
</dbReference>
<evidence type="ECO:0000313" key="4">
    <source>
        <dbReference type="Proteomes" id="UP000770161"/>
    </source>
</evidence>
<dbReference type="Pfam" id="PF13302">
    <property type="entry name" value="Acetyltransf_3"/>
    <property type="match status" value="1"/>
</dbReference>
<evidence type="ECO:0000313" key="3">
    <source>
        <dbReference type="EMBL" id="WHI60806.1"/>
    </source>
</evidence>
<gene>
    <name evidence="2" type="ORF">KQ656_12905</name>
    <name evidence="3" type="ORF">PYH69_04015</name>
</gene>
<accession>A0AAX3W679</accession>
<dbReference type="PANTHER" id="PTHR43415">
    <property type="entry name" value="SPERMIDINE N(1)-ACETYLTRANSFERASE"/>
    <property type="match status" value="1"/>
</dbReference>
<sequence length="178" mass="21355">MNSTQKLFIRPIKEDDLYIIWSLAFKEENPEWKKWDAPYFKHETMSFEEFLKLRDTWVNVPNKKAVIYDDDVIGTVSYYWEHEPSRWLEMGITLHQPHTWGKGIGTKVMSIWIEHLFNTLNIVRVGYTTWSGNKGMIRIGEKLGMTMEAKIRKVRYYNGCYYDSIRMGLLREEWEKSN</sequence>